<comment type="subcellular location">
    <subcellularLocation>
        <location evidence="1">Membrane</location>
        <topology evidence="1">Multi-pass membrane protein</topology>
    </subcellularLocation>
</comment>
<dbReference type="Pfam" id="PF03600">
    <property type="entry name" value="CitMHS"/>
    <property type="match status" value="1"/>
</dbReference>
<reference evidence="14" key="1">
    <citation type="submission" date="2017-02" db="EMBL/GenBank/DDBJ databases">
        <authorList>
            <person name="Mornico D."/>
        </authorList>
    </citation>
    <scope>NUCLEOTIDE SEQUENCE [LARGE SCALE GENOMIC DNA]</scope>
</reference>
<organism evidence="13 14">
    <name type="scientific">Psychrobacter pasteurii</name>
    <dbReference type="NCBI Taxonomy" id="1945520"/>
    <lineage>
        <taxon>Bacteria</taxon>
        <taxon>Pseudomonadati</taxon>
        <taxon>Pseudomonadota</taxon>
        <taxon>Gammaproteobacteria</taxon>
        <taxon>Moraxellales</taxon>
        <taxon>Moraxellaceae</taxon>
        <taxon>Psychrobacter</taxon>
    </lineage>
</organism>
<dbReference type="AlphaFoldDB" id="A0A1R4ECR1"/>
<evidence type="ECO:0000256" key="4">
    <source>
        <dbReference type="ARBA" id="ARBA00022692"/>
    </source>
</evidence>
<evidence type="ECO:0000256" key="8">
    <source>
        <dbReference type="ARBA" id="ARBA00023136"/>
    </source>
</evidence>
<evidence type="ECO:0000259" key="12">
    <source>
        <dbReference type="Pfam" id="PF03600"/>
    </source>
</evidence>
<feature type="transmembrane region" description="Helical" evidence="11">
    <location>
        <begin position="481"/>
        <end position="499"/>
    </location>
</feature>
<feature type="transmembrane region" description="Helical" evidence="11">
    <location>
        <begin position="154"/>
        <end position="173"/>
    </location>
</feature>
<evidence type="ECO:0000256" key="2">
    <source>
        <dbReference type="ARBA" id="ARBA00022448"/>
    </source>
</evidence>
<feature type="transmembrane region" description="Helical" evidence="11">
    <location>
        <begin position="344"/>
        <end position="367"/>
    </location>
</feature>
<dbReference type="Proteomes" id="UP000188169">
    <property type="component" value="Unassembled WGS sequence"/>
</dbReference>
<feature type="domain" description="Citrate transporter-like" evidence="12">
    <location>
        <begin position="14"/>
        <end position="418"/>
    </location>
</feature>
<evidence type="ECO:0000256" key="10">
    <source>
        <dbReference type="ARBA" id="ARBA00025753"/>
    </source>
</evidence>
<keyword evidence="7" id="KW-0406">Ion transport</keyword>
<dbReference type="PANTHER" id="PTHR43269:SF2">
    <property type="entry name" value="SODIUM_PROTON ANTIPORTER 1-RELATED"/>
    <property type="match status" value="1"/>
</dbReference>
<comment type="similarity">
    <text evidence="10">Belongs to the NhaD Na(+)/H(+) (TC 2.A.62) antiporter family.</text>
</comment>
<keyword evidence="6" id="KW-0915">Sodium</keyword>
<feature type="transmembrane region" description="Helical" evidence="11">
    <location>
        <begin position="28"/>
        <end position="51"/>
    </location>
</feature>
<dbReference type="EMBL" id="FUGD01000031">
    <property type="protein sequence ID" value="SJM36169.1"/>
    <property type="molecule type" value="Genomic_DNA"/>
</dbReference>
<evidence type="ECO:0000256" key="11">
    <source>
        <dbReference type="SAM" id="Phobius"/>
    </source>
</evidence>
<keyword evidence="5 11" id="KW-1133">Transmembrane helix</keyword>
<dbReference type="RefSeq" id="WP_077447578.1">
    <property type="nucleotide sequence ID" value="NZ_FUGD01000031.1"/>
</dbReference>
<feature type="transmembrane region" description="Helical" evidence="11">
    <location>
        <begin position="114"/>
        <end position="142"/>
    </location>
</feature>
<feature type="transmembrane region" description="Helical" evidence="11">
    <location>
        <begin position="72"/>
        <end position="94"/>
    </location>
</feature>
<gene>
    <name evidence="13" type="primary">nhaD</name>
    <name evidence="13" type="ORF">A1019T_00129</name>
</gene>
<evidence type="ECO:0000313" key="13">
    <source>
        <dbReference type="EMBL" id="SJM36169.1"/>
    </source>
</evidence>
<dbReference type="GO" id="GO:0016020">
    <property type="term" value="C:membrane"/>
    <property type="evidence" value="ECO:0007669"/>
    <property type="project" value="UniProtKB-SubCell"/>
</dbReference>
<evidence type="ECO:0000256" key="6">
    <source>
        <dbReference type="ARBA" id="ARBA00023053"/>
    </source>
</evidence>
<sequence>MIYSLMALVFVIGYIAIALEHNIHVDKAASALLTAILVWTLLVFGADTLLVEQLASPESLGVSQFLNSELRHHLAEIAEILFFLMGAMVIVELIDAHDGFYAITSRIKTTSAVTLLWTIGILTFFFSALLDNLTTTIVMVSLLRKLVADKEMRWWYVGMVVICANAGGAWSPIGDVTTTMLWIGNQVTASKIIVDLIVPSLIAAAVPLAVLSFFFKGKEVFRPKDPKPVPQASSSNYLGPIADDDNTVNAQAMYMESVPTTSPESLPKGQIAAIAKSSITNQMRISVLVLGLSALAFVPIFKTVTHLPPYMGILFGLGVLWVYTEIMHRHHDWYVKEHMTVVGVLTRVDIPSILFFLGILLAVAGLATAGHLTDVALWLDNTFGNLYIINVLIGLLSSLVDNVPLVAGAMKMYPLLTDASLAGLSGDELARQSQFLQDGAFWHFLAYCAGTGGSCLIIGSAAGVAAMGMEKLPFTWYLKRISGLALIGYLAGAATYIAIHVI</sequence>
<evidence type="ECO:0000256" key="3">
    <source>
        <dbReference type="ARBA" id="ARBA00022449"/>
    </source>
</evidence>
<dbReference type="InterPro" id="IPR004680">
    <property type="entry name" value="Cit_transptr-like_dom"/>
</dbReference>
<feature type="transmembrane region" description="Helical" evidence="11">
    <location>
        <begin position="285"/>
        <end position="301"/>
    </location>
</feature>
<keyword evidence="14" id="KW-1185">Reference proteome</keyword>
<keyword evidence="8 11" id="KW-0472">Membrane</keyword>
<feature type="transmembrane region" description="Helical" evidence="11">
    <location>
        <begin position="444"/>
        <end position="469"/>
    </location>
</feature>
<keyword evidence="4 11" id="KW-0812">Transmembrane</keyword>
<name>A0A1R4ECR1_9GAMM</name>
<dbReference type="GO" id="GO:0006814">
    <property type="term" value="P:sodium ion transport"/>
    <property type="evidence" value="ECO:0007669"/>
    <property type="project" value="UniProtKB-KW"/>
</dbReference>
<evidence type="ECO:0000256" key="7">
    <source>
        <dbReference type="ARBA" id="ARBA00023065"/>
    </source>
</evidence>
<proteinExistence type="inferred from homology"/>
<evidence type="ECO:0000313" key="14">
    <source>
        <dbReference type="Proteomes" id="UP000188169"/>
    </source>
</evidence>
<evidence type="ECO:0000256" key="1">
    <source>
        <dbReference type="ARBA" id="ARBA00004141"/>
    </source>
</evidence>
<feature type="transmembrane region" description="Helical" evidence="11">
    <location>
        <begin position="193"/>
        <end position="215"/>
    </location>
</feature>
<keyword evidence="2" id="KW-0813">Transport</keyword>
<dbReference type="NCBIfam" id="NF038006">
    <property type="entry name" value="NhaD_1"/>
    <property type="match status" value="1"/>
</dbReference>
<evidence type="ECO:0000256" key="9">
    <source>
        <dbReference type="ARBA" id="ARBA00023201"/>
    </source>
</evidence>
<dbReference type="OrthoDB" id="9772058at2"/>
<dbReference type="PANTHER" id="PTHR43269">
    <property type="entry name" value="SODIUM/PROTON ANTIPORTER 1-RELATED"/>
    <property type="match status" value="1"/>
</dbReference>
<feature type="transmembrane region" description="Helical" evidence="11">
    <location>
        <begin position="307"/>
        <end position="323"/>
    </location>
</feature>
<evidence type="ECO:0000256" key="5">
    <source>
        <dbReference type="ARBA" id="ARBA00022989"/>
    </source>
</evidence>
<keyword evidence="3" id="KW-0050">Antiport</keyword>
<dbReference type="GO" id="GO:0015297">
    <property type="term" value="F:antiporter activity"/>
    <property type="evidence" value="ECO:0007669"/>
    <property type="project" value="UniProtKB-KW"/>
</dbReference>
<protein>
    <submittedName>
        <fullName evidence="13">Na(+)/H(+) antiporter NhaD</fullName>
    </submittedName>
</protein>
<accession>A0A1R4ECR1</accession>
<dbReference type="InterPro" id="IPR045016">
    <property type="entry name" value="NhaD-like"/>
</dbReference>
<feature type="transmembrane region" description="Helical" evidence="11">
    <location>
        <begin position="387"/>
        <end position="407"/>
    </location>
</feature>
<keyword evidence="9" id="KW-0739">Sodium transport</keyword>